<keyword evidence="2" id="KW-0645">Protease</keyword>
<reference evidence="9 10" key="1">
    <citation type="journal article" date="2011" name="Stand. Genomic Sci.">
        <title>Non-contiguous finished genome sequence and contextual data of the filamentous soil bacterium Ktedonobacter racemifer type strain (SOSP1-21).</title>
        <authorList>
            <person name="Chang Y.J."/>
            <person name="Land M."/>
            <person name="Hauser L."/>
            <person name="Chertkov O."/>
            <person name="Del Rio T.G."/>
            <person name="Nolan M."/>
            <person name="Copeland A."/>
            <person name="Tice H."/>
            <person name="Cheng J.F."/>
            <person name="Lucas S."/>
            <person name="Han C."/>
            <person name="Goodwin L."/>
            <person name="Pitluck S."/>
            <person name="Ivanova N."/>
            <person name="Ovchinikova G."/>
            <person name="Pati A."/>
            <person name="Chen A."/>
            <person name="Palaniappan K."/>
            <person name="Mavromatis K."/>
            <person name="Liolios K."/>
            <person name="Brettin T."/>
            <person name="Fiebig A."/>
            <person name="Rohde M."/>
            <person name="Abt B."/>
            <person name="Goker M."/>
            <person name="Detter J.C."/>
            <person name="Woyke T."/>
            <person name="Bristow J."/>
            <person name="Eisen J.A."/>
            <person name="Markowitz V."/>
            <person name="Hugenholtz P."/>
            <person name="Kyrpides N.C."/>
            <person name="Klenk H.P."/>
            <person name="Lapidus A."/>
        </authorList>
    </citation>
    <scope>NUCLEOTIDE SEQUENCE [LARGE SCALE GENOMIC DNA]</scope>
    <source>
        <strain evidence="10">DSM 44963</strain>
    </source>
</reference>
<dbReference type="SMART" id="SM00944">
    <property type="entry name" value="Pro-kuma_activ"/>
    <property type="match status" value="1"/>
</dbReference>
<keyword evidence="10" id="KW-1185">Reference proteome</keyword>
<dbReference type="Gene3D" id="2.60.290.11">
    <property type="entry name" value="TM1070-like"/>
    <property type="match status" value="4"/>
</dbReference>
<dbReference type="InParanoid" id="D6TKZ4"/>
<keyword evidence="6" id="KW-0106">Calcium</keyword>
<dbReference type="SUPFAM" id="SSF54897">
    <property type="entry name" value="Protease propeptides/inhibitors"/>
    <property type="match status" value="1"/>
</dbReference>
<keyword evidence="3" id="KW-0479">Metal-binding</keyword>
<dbReference type="PROSITE" id="PS00138">
    <property type="entry name" value="SUBTILASE_SER"/>
    <property type="match status" value="1"/>
</dbReference>
<dbReference type="InterPro" id="IPR023828">
    <property type="entry name" value="Peptidase_S8_Ser-AS"/>
</dbReference>
<dbReference type="GO" id="GO:0046872">
    <property type="term" value="F:metal ion binding"/>
    <property type="evidence" value="ECO:0007669"/>
    <property type="project" value="UniProtKB-KW"/>
</dbReference>
<dbReference type="GO" id="GO:0006508">
    <property type="term" value="P:proteolysis"/>
    <property type="evidence" value="ECO:0007669"/>
    <property type="project" value="UniProtKB-KW"/>
</dbReference>
<accession>D6TKZ4</accession>
<evidence type="ECO:0000256" key="6">
    <source>
        <dbReference type="ARBA" id="ARBA00022837"/>
    </source>
</evidence>
<dbReference type="GO" id="GO:0004252">
    <property type="term" value="F:serine-type endopeptidase activity"/>
    <property type="evidence" value="ECO:0007669"/>
    <property type="project" value="InterPro"/>
</dbReference>
<dbReference type="PANTHER" id="PTHR14218">
    <property type="entry name" value="PROTEASE S8 TRIPEPTIDYL PEPTIDASE I CLN2"/>
    <property type="match status" value="1"/>
</dbReference>
<dbReference type="GO" id="GO:0008240">
    <property type="term" value="F:tripeptidyl-peptidase activity"/>
    <property type="evidence" value="ECO:0007669"/>
    <property type="project" value="TreeGrafter"/>
</dbReference>
<gene>
    <name evidence="9" type="ORF">Krac_7743</name>
</gene>
<keyword evidence="4" id="KW-0378">Hydrolase</keyword>
<dbReference type="Proteomes" id="UP000004508">
    <property type="component" value="Unassembled WGS sequence"/>
</dbReference>
<sequence>MSSLPSQPERRPQVRRAWINRSTVALPLLCLIIFGAIIGTRLIGNATNASAASLVPLNGNIPGLVKTSTLIGLADPNQNLSLSIGLKLRNAEALKAYADNTIRSQSTHKPQHLTSAQISTAFAPLASSEQAVIDYLQGYGFQVTLTGKLHLVIGFKGTVDDAEHAFHIQINNYISSEGAHFYASPINPSVPANLAGLIQNIAGLDNSVHLAHAPITTSKSAKMNLRSQVQANVTCISAGTGYFIPSQIASAYDLKTLQGNGFHGEGQTIALLELDDYLPSDISNYTSCYGGSQVPINKIKVDGGASLGAGAIEDELDIELILSAAPKLASLEVYEAPRTSAGELDVFSRMVSDNSASVISTSWGACEASMPSAQLTAENNLFAIAAAQGQTVLAASGDAGTNDCRKGTASVDDPASQPYVTGVGGTTLTLNGSSYGGETVWNDSYGAGGGGISSVWPLPSWQSGSGVSNNYSNGYREVPDVSLNADPATGYVMYCSVSTACNGHTWVAVGGTSAAAPLWAAFMAIANEKTLQDSGFNLGFINPLLYQVSQNLGWPSYLPNGFHDVTSGNNDTLGDGLSKYPATTDYDQASGLGSFSGWYLTGDLEVLASNMRGGGRSVSGSTTWYFAEGSVGGQFTQYLTLLNPTDGTAHVFTQYLFENRPSLTWSYTVYGNTRITRSVNDDLGISASAPQQAISMIVTSDVPIVAERPLYFNAHGVASGTDVLGATRTATSFYFAAGDSSSNSQEFLEILNPNTSAANVTVSYYSNGQLVENDPVTVGAQQRGTTNPTKFHGQAAIQVTSDQPIVVERSEYFNGNVPNAGGATTGASATMGVTTQSTDWLFAEGYTGQDFQENLVLANFASSGTPAATATIKLEYTNGTVQTVQQPVNAQSQIIFDVNNANRNPNCGLNGNPACTVTNSVSIEVTATAPIVAERVQYFHFGLNGSMHPGMDDVVGQVGPAGQSVYSFAEGQTGTNFNDWLTLQNPNSTPVVAAITIFADNTIIQKELTLPAHSRTSVLINSIVNPIVAAYPNSAGYTVSMHVQSFGGPIVAERPLYFTFKGGTGASDIIGYTGH</sequence>
<dbReference type="CDD" id="cd11377">
    <property type="entry name" value="Pro-peptidase_S53"/>
    <property type="match status" value="1"/>
</dbReference>
<evidence type="ECO:0000256" key="7">
    <source>
        <dbReference type="ARBA" id="ARBA00023145"/>
    </source>
</evidence>
<name>D6TKZ4_KTERA</name>
<evidence type="ECO:0000256" key="4">
    <source>
        <dbReference type="ARBA" id="ARBA00022801"/>
    </source>
</evidence>
<dbReference type="SUPFAM" id="SSF89232">
    <property type="entry name" value="Hypothetical protein TM1070"/>
    <property type="match status" value="1"/>
</dbReference>
<dbReference type="CDD" id="cd04056">
    <property type="entry name" value="Peptidases_S53"/>
    <property type="match status" value="1"/>
</dbReference>
<dbReference type="InterPro" id="IPR050819">
    <property type="entry name" value="Tripeptidyl-peptidase_I"/>
</dbReference>
<dbReference type="RefSeq" id="WP_007910756.1">
    <property type="nucleotide sequence ID" value="NZ_ADVG01000002.1"/>
</dbReference>
<dbReference type="PANTHER" id="PTHR14218:SF15">
    <property type="entry name" value="TRIPEPTIDYL-PEPTIDASE 1"/>
    <property type="match status" value="1"/>
</dbReference>
<dbReference type="OrthoDB" id="144629at2"/>
<evidence type="ECO:0000313" key="10">
    <source>
        <dbReference type="Proteomes" id="UP000004508"/>
    </source>
</evidence>
<dbReference type="AlphaFoldDB" id="D6TKZ4"/>
<comment type="caution">
    <text evidence="9">The sequence shown here is derived from an EMBL/GenBank/DDBJ whole genome shotgun (WGS) entry which is preliminary data.</text>
</comment>
<keyword evidence="5" id="KW-0720">Serine protease</keyword>
<evidence type="ECO:0000256" key="3">
    <source>
        <dbReference type="ARBA" id="ARBA00022723"/>
    </source>
</evidence>
<protein>
    <submittedName>
        <fullName evidence="9">Peptidase S53 propeptide</fullName>
    </submittedName>
</protein>
<dbReference type="PROSITE" id="PS51695">
    <property type="entry name" value="SEDOLISIN"/>
    <property type="match status" value="1"/>
</dbReference>
<evidence type="ECO:0000259" key="8">
    <source>
        <dbReference type="PROSITE" id="PS51695"/>
    </source>
</evidence>
<dbReference type="EMBL" id="ADVG01000002">
    <property type="protein sequence ID" value="EFH86444.1"/>
    <property type="molecule type" value="Genomic_DNA"/>
</dbReference>
<organism evidence="9 10">
    <name type="scientific">Ktedonobacter racemifer DSM 44963</name>
    <dbReference type="NCBI Taxonomy" id="485913"/>
    <lineage>
        <taxon>Bacteria</taxon>
        <taxon>Bacillati</taxon>
        <taxon>Chloroflexota</taxon>
        <taxon>Ktedonobacteria</taxon>
        <taxon>Ktedonobacterales</taxon>
        <taxon>Ktedonobacteraceae</taxon>
        <taxon>Ktedonobacter</taxon>
    </lineage>
</organism>
<dbReference type="SUPFAM" id="SSF52743">
    <property type="entry name" value="Subtilisin-like"/>
    <property type="match status" value="1"/>
</dbReference>
<dbReference type="InterPro" id="IPR030400">
    <property type="entry name" value="Sedolisin_dom"/>
</dbReference>
<dbReference type="eggNOG" id="COG4934">
    <property type="taxonomic scope" value="Bacteria"/>
</dbReference>
<dbReference type="eggNOG" id="COG4288">
    <property type="taxonomic scope" value="Bacteria"/>
</dbReference>
<dbReference type="Pfam" id="PF09286">
    <property type="entry name" value="Pro-kuma_activ"/>
    <property type="match status" value="1"/>
</dbReference>
<feature type="domain" description="Peptidase S53" evidence="8">
    <location>
        <begin position="242"/>
        <end position="607"/>
    </location>
</feature>
<evidence type="ECO:0000256" key="2">
    <source>
        <dbReference type="ARBA" id="ARBA00022670"/>
    </source>
</evidence>
<evidence type="ECO:0000313" key="9">
    <source>
        <dbReference type="EMBL" id="EFH86444.1"/>
    </source>
</evidence>
<proteinExistence type="predicted"/>
<comment type="cofactor">
    <cofactor evidence="1">
        <name>Ca(2+)</name>
        <dbReference type="ChEBI" id="CHEBI:29108"/>
    </cofactor>
</comment>
<dbReference type="InterPro" id="IPR036698">
    <property type="entry name" value="TM1070-like_sf"/>
</dbReference>
<dbReference type="STRING" id="485913.Krac_7743"/>
<evidence type="ECO:0000256" key="1">
    <source>
        <dbReference type="ARBA" id="ARBA00001913"/>
    </source>
</evidence>
<dbReference type="InterPro" id="IPR015366">
    <property type="entry name" value="S53_propep"/>
</dbReference>
<dbReference type="InterPro" id="IPR036852">
    <property type="entry name" value="Peptidase_S8/S53_dom_sf"/>
</dbReference>
<evidence type="ECO:0000256" key="5">
    <source>
        <dbReference type="ARBA" id="ARBA00022825"/>
    </source>
</evidence>
<keyword evidence="7" id="KW-0865">Zymogen</keyword>
<dbReference type="Gene3D" id="3.40.50.200">
    <property type="entry name" value="Peptidase S8/S53 domain"/>
    <property type="match status" value="1"/>
</dbReference>